<sequence length="443" mass="50747">MATSNPTGVYSKSKHSPLAAQPKDILIFMDGTGKDGRSNSGRNNPTNVWRLYELAKAVSKEPPKRARVCLYVPGIGSERNSLTIKRWLVQVYGSRIVDQVMMAWDYIYLNYRLGDLCLDIHVGLLPPEKWPAYWLHRLELNVAGRKFLEKWRICERPLPWIPGPGQSNSIPVQCIGVWDTVGAVYSPVFRLKQNIIGTPDTELPSNVAYSFHALAFHENRMRFRVNLFEEFGQNILLKQVWFPGSHSDVGGGGKEPDLPKISLLWLLGELKPYLGISDTTLQYPEVKRLKPSDAYHETKWKQLVDRCETRLDSEAIRKNDLVHISVREVDEANIQTRKKKGYSLLSILDVDFLNLQTIALNQLEREISRSRIRTTSQVFIGRLKNQLRDRLTSLPSMGSQRRRLDSNTGVGIRSSQAPNQHPEWRQAIYKKGSQDISTFQWVR</sequence>
<reference evidence="3" key="1">
    <citation type="submission" date="2021-01" db="EMBL/GenBank/DDBJ databases">
        <authorList>
            <person name="Kaushik A."/>
        </authorList>
    </citation>
    <scope>NUCLEOTIDE SEQUENCE</scope>
    <source>
        <strain evidence="3">AG4-R118</strain>
    </source>
</reference>
<dbReference type="Pfam" id="PF09994">
    <property type="entry name" value="T6SS_Tle1-like_cat"/>
    <property type="match status" value="2"/>
</dbReference>
<feature type="domain" description="T6SS Phospholipase effector Tle1-like catalytic" evidence="2">
    <location>
        <begin position="23"/>
        <end position="115"/>
    </location>
</feature>
<gene>
    <name evidence="3" type="ORF">RDB_LOCUS133157</name>
</gene>
<feature type="region of interest" description="Disordered" evidence="1">
    <location>
        <begin position="394"/>
        <end position="423"/>
    </location>
</feature>
<dbReference type="PANTHER" id="PTHR33840">
    <property type="match status" value="1"/>
</dbReference>
<organism evidence="3 4">
    <name type="scientific">Rhizoctonia solani</name>
    <dbReference type="NCBI Taxonomy" id="456999"/>
    <lineage>
        <taxon>Eukaryota</taxon>
        <taxon>Fungi</taxon>
        <taxon>Dikarya</taxon>
        <taxon>Basidiomycota</taxon>
        <taxon>Agaricomycotina</taxon>
        <taxon>Agaricomycetes</taxon>
        <taxon>Cantharellales</taxon>
        <taxon>Ceratobasidiaceae</taxon>
        <taxon>Rhizoctonia</taxon>
    </lineage>
</organism>
<evidence type="ECO:0000313" key="4">
    <source>
        <dbReference type="Proteomes" id="UP000663888"/>
    </source>
</evidence>
<feature type="domain" description="T6SS Phospholipase effector Tle1-like catalytic" evidence="2">
    <location>
        <begin position="167"/>
        <end position="268"/>
    </location>
</feature>
<comment type="caution">
    <text evidence="3">The sequence shown here is derived from an EMBL/GenBank/DDBJ whole genome shotgun (WGS) entry which is preliminary data.</text>
</comment>
<accession>A0A8H3CNM4</accession>
<proteinExistence type="predicted"/>
<name>A0A8H3CNM4_9AGAM</name>
<dbReference type="EMBL" id="CAJMWX010001397">
    <property type="protein sequence ID" value="CAE6486862.1"/>
    <property type="molecule type" value="Genomic_DNA"/>
</dbReference>
<evidence type="ECO:0000313" key="3">
    <source>
        <dbReference type="EMBL" id="CAE6486862.1"/>
    </source>
</evidence>
<dbReference type="Proteomes" id="UP000663888">
    <property type="component" value="Unassembled WGS sequence"/>
</dbReference>
<evidence type="ECO:0000259" key="2">
    <source>
        <dbReference type="Pfam" id="PF09994"/>
    </source>
</evidence>
<protein>
    <recommendedName>
        <fullName evidence="2">T6SS Phospholipase effector Tle1-like catalytic domain-containing protein</fullName>
    </recommendedName>
</protein>
<dbReference type="InterPro" id="IPR018712">
    <property type="entry name" value="Tle1-like_cat"/>
</dbReference>
<dbReference type="AlphaFoldDB" id="A0A8H3CNM4"/>
<dbReference type="PANTHER" id="PTHR33840:SF1">
    <property type="entry name" value="TLE1 PHOSPHOLIPASE DOMAIN-CONTAINING PROTEIN"/>
    <property type="match status" value="1"/>
</dbReference>
<feature type="compositionally biased region" description="Polar residues" evidence="1">
    <location>
        <begin position="406"/>
        <end position="419"/>
    </location>
</feature>
<evidence type="ECO:0000256" key="1">
    <source>
        <dbReference type="SAM" id="MobiDB-lite"/>
    </source>
</evidence>